<name>A0ABZ0ZKP2_9ACTN</name>
<gene>
    <name evidence="1" type="ORF">SHK19_13310</name>
</gene>
<organism evidence="1 2">
    <name type="scientific">Nocardioides bizhenqiangii</name>
    <dbReference type="NCBI Taxonomy" id="3095076"/>
    <lineage>
        <taxon>Bacteria</taxon>
        <taxon>Bacillati</taxon>
        <taxon>Actinomycetota</taxon>
        <taxon>Actinomycetes</taxon>
        <taxon>Propionibacteriales</taxon>
        <taxon>Nocardioidaceae</taxon>
        <taxon>Nocardioides</taxon>
    </lineage>
</organism>
<keyword evidence="2" id="KW-1185">Reference proteome</keyword>
<reference evidence="2" key="1">
    <citation type="submission" date="2023-12" db="EMBL/GenBank/DDBJ databases">
        <title>Novel species in genus Nocardioides.</title>
        <authorList>
            <person name="Zhou H."/>
        </authorList>
    </citation>
    <scope>NUCLEOTIDE SEQUENCE [LARGE SCALE GENOMIC DNA]</scope>
    <source>
        <strain evidence="2">HM61</strain>
    </source>
</reference>
<accession>A0ABZ0ZKP2</accession>
<evidence type="ECO:0000313" key="1">
    <source>
        <dbReference type="EMBL" id="WQQ24943.1"/>
    </source>
</evidence>
<evidence type="ECO:0008006" key="3">
    <source>
        <dbReference type="Google" id="ProtNLM"/>
    </source>
</evidence>
<sequence length="45" mass="4633">MNVIISSIVGALASGAVLVGGVQAYQSGTDQEPVSKNELYTYSSQ</sequence>
<dbReference type="EMBL" id="CP141059">
    <property type="protein sequence ID" value="WQQ24943.1"/>
    <property type="molecule type" value="Genomic_DNA"/>
</dbReference>
<dbReference type="Proteomes" id="UP001327225">
    <property type="component" value="Chromosome"/>
</dbReference>
<evidence type="ECO:0000313" key="2">
    <source>
        <dbReference type="Proteomes" id="UP001327225"/>
    </source>
</evidence>
<dbReference type="RefSeq" id="WP_322936510.1">
    <property type="nucleotide sequence ID" value="NZ_CP141059.1"/>
</dbReference>
<proteinExistence type="predicted"/>
<protein>
    <recommendedName>
        <fullName evidence="3">DUF2613 family protein</fullName>
    </recommendedName>
</protein>